<feature type="domain" description="HTH lysR-type" evidence="5">
    <location>
        <begin position="6"/>
        <end position="63"/>
    </location>
</feature>
<protein>
    <submittedName>
        <fullName evidence="6">HTH-type transcriptional regulator LeuO</fullName>
    </submittedName>
</protein>
<evidence type="ECO:0000256" key="3">
    <source>
        <dbReference type="ARBA" id="ARBA00023125"/>
    </source>
</evidence>
<sequence length="301" mass="34673">MKLRSHDLNLLLLFDAVYTERNISRAAVKLNLSQPAVSNSLARLRERFNDPLFLRTAQGMVPTPRAKMLAEPIHQALDLIESSLRSQDEFDFSVSNRSFVIAVEDYGETVIMPRFVDWLSKVAPGVRIRIRPEPGGLLRKELAEGKVDLALDYFVLRDEAFQNQCVMTDTLLSMTRPDHPDIDDKLSLDTYLKLRHAVLVPRTPTMPMIDLALAKRGLQRQVAVEVPHFLSMPLLVQKTNLICTLPKRMAMLYADHFRLRVLSPPLRIPHFPIFLIWHRSLQEDIGHRWLRNSLIDLCQRL</sequence>
<dbReference type="Pfam" id="PF00126">
    <property type="entry name" value="HTH_1"/>
    <property type="match status" value="1"/>
</dbReference>
<evidence type="ECO:0000259" key="5">
    <source>
        <dbReference type="PROSITE" id="PS50931"/>
    </source>
</evidence>
<dbReference type="InterPro" id="IPR036388">
    <property type="entry name" value="WH-like_DNA-bd_sf"/>
</dbReference>
<name>A0A1J5R6S2_9ZZZZ</name>
<dbReference type="GO" id="GO:0003677">
    <property type="term" value="F:DNA binding"/>
    <property type="evidence" value="ECO:0007669"/>
    <property type="project" value="UniProtKB-KW"/>
</dbReference>
<comment type="caution">
    <text evidence="6">The sequence shown here is derived from an EMBL/GenBank/DDBJ whole genome shotgun (WGS) entry which is preliminary data.</text>
</comment>
<keyword evidence="3" id="KW-0238">DNA-binding</keyword>
<dbReference type="SUPFAM" id="SSF46785">
    <property type="entry name" value="Winged helix' DNA-binding domain"/>
    <property type="match status" value="1"/>
</dbReference>
<accession>A0A1J5R6S2</accession>
<evidence type="ECO:0000256" key="1">
    <source>
        <dbReference type="ARBA" id="ARBA00009437"/>
    </source>
</evidence>
<dbReference type="InterPro" id="IPR050389">
    <property type="entry name" value="LysR-type_TF"/>
</dbReference>
<dbReference type="AlphaFoldDB" id="A0A1J5R6S2"/>
<dbReference type="InterPro" id="IPR037402">
    <property type="entry name" value="YidZ_PBP2"/>
</dbReference>
<evidence type="ECO:0000256" key="2">
    <source>
        <dbReference type="ARBA" id="ARBA00023015"/>
    </source>
</evidence>
<dbReference type="SUPFAM" id="SSF53850">
    <property type="entry name" value="Periplasmic binding protein-like II"/>
    <property type="match status" value="1"/>
</dbReference>
<dbReference type="Gene3D" id="1.10.10.10">
    <property type="entry name" value="Winged helix-like DNA-binding domain superfamily/Winged helix DNA-binding domain"/>
    <property type="match status" value="1"/>
</dbReference>
<dbReference type="CDD" id="cd08417">
    <property type="entry name" value="PBP2_Nitroaromatics_like"/>
    <property type="match status" value="1"/>
</dbReference>
<gene>
    <name evidence="6" type="primary">leuO_2</name>
    <name evidence="6" type="ORF">GALL_263820</name>
</gene>
<dbReference type="InterPro" id="IPR005119">
    <property type="entry name" value="LysR_subst-bd"/>
</dbReference>
<dbReference type="PANTHER" id="PTHR30118:SF15">
    <property type="entry name" value="TRANSCRIPTIONAL REGULATORY PROTEIN"/>
    <property type="match status" value="1"/>
</dbReference>
<evidence type="ECO:0000256" key="4">
    <source>
        <dbReference type="ARBA" id="ARBA00023163"/>
    </source>
</evidence>
<reference evidence="6" key="1">
    <citation type="submission" date="2016-10" db="EMBL/GenBank/DDBJ databases">
        <title>Sequence of Gallionella enrichment culture.</title>
        <authorList>
            <person name="Poehlein A."/>
            <person name="Muehling M."/>
            <person name="Daniel R."/>
        </authorList>
    </citation>
    <scope>NUCLEOTIDE SEQUENCE</scope>
</reference>
<organism evidence="6">
    <name type="scientific">mine drainage metagenome</name>
    <dbReference type="NCBI Taxonomy" id="410659"/>
    <lineage>
        <taxon>unclassified sequences</taxon>
        <taxon>metagenomes</taxon>
        <taxon>ecological metagenomes</taxon>
    </lineage>
</organism>
<dbReference type="GO" id="GO:0003700">
    <property type="term" value="F:DNA-binding transcription factor activity"/>
    <property type="evidence" value="ECO:0007669"/>
    <property type="project" value="InterPro"/>
</dbReference>
<dbReference type="PRINTS" id="PR00039">
    <property type="entry name" value="HTHLYSR"/>
</dbReference>
<comment type="similarity">
    <text evidence="1">Belongs to the LysR transcriptional regulatory family.</text>
</comment>
<dbReference type="PROSITE" id="PS50931">
    <property type="entry name" value="HTH_LYSR"/>
    <property type="match status" value="1"/>
</dbReference>
<dbReference type="Gene3D" id="3.40.190.10">
    <property type="entry name" value="Periplasmic binding protein-like II"/>
    <property type="match status" value="2"/>
</dbReference>
<dbReference type="InterPro" id="IPR000847">
    <property type="entry name" value="LysR_HTH_N"/>
</dbReference>
<proteinExistence type="inferred from homology"/>
<evidence type="ECO:0000313" key="6">
    <source>
        <dbReference type="EMBL" id="OIQ91686.1"/>
    </source>
</evidence>
<keyword evidence="4" id="KW-0804">Transcription</keyword>
<dbReference type="Pfam" id="PF03466">
    <property type="entry name" value="LysR_substrate"/>
    <property type="match status" value="1"/>
</dbReference>
<dbReference type="PANTHER" id="PTHR30118">
    <property type="entry name" value="HTH-TYPE TRANSCRIPTIONAL REGULATOR LEUO-RELATED"/>
    <property type="match status" value="1"/>
</dbReference>
<dbReference type="EMBL" id="MLJW01000252">
    <property type="protein sequence ID" value="OIQ91686.1"/>
    <property type="molecule type" value="Genomic_DNA"/>
</dbReference>
<dbReference type="InterPro" id="IPR036390">
    <property type="entry name" value="WH_DNA-bd_sf"/>
</dbReference>
<keyword evidence="2" id="KW-0805">Transcription regulation</keyword>